<gene>
    <name evidence="15" type="ORF">LVIROSA_LOCUS32236</name>
</gene>
<dbReference type="SUPFAM" id="SSF103612">
    <property type="entry name" value="SBT domain"/>
    <property type="match status" value="1"/>
</dbReference>
<dbReference type="SUPFAM" id="SSF48403">
    <property type="entry name" value="Ankyrin repeat"/>
    <property type="match status" value="1"/>
</dbReference>
<dbReference type="Gene3D" id="3.40.50.1820">
    <property type="entry name" value="alpha/beta hydrolase"/>
    <property type="match status" value="1"/>
</dbReference>
<organism evidence="15 16">
    <name type="scientific">Lactuca virosa</name>
    <dbReference type="NCBI Taxonomy" id="75947"/>
    <lineage>
        <taxon>Eukaryota</taxon>
        <taxon>Viridiplantae</taxon>
        <taxon>Streptophyta</taxon>
        <taxon>Embryophyta</taxon>
        <taxon>Tracheophyta</taxon>
        <taxon>Spermatophyta</taxon>
        <taxon>Magnoliopsida</taxon>
        <taxon>eudicotyledons</taxon>
        <taxon>Gunneridae</taxon>
        <taxon>Pentapetalae</taxon>
        <taxon>asterids</taxon>
        <taxon>campanulids</taxon>
        <taxon>Asterales</taxon>
        <taxon>Asteraceae</taxon>
        <taxon>Cichorioideae</taxon>
        <taxon>Cichorieae</taxon>
        <taxon>Lactucinae</taxon>
        <taxon>Lactuca</taxon>
    </lineage>
</organism>
<protein>
    <recommendedName>
        <fullName evidence="14">SBP-type domain-containing protein</fullName>
    </recommendedName>
</protein>
<feature type="domain" description="SBP-type" evidence="14">
    <location>
        <begin position="156"/>
        <end position="233"/>
    </location>
</feature>
<evidence type="ECO:0000256" key="4">
    <source>
        <dbReference type="ARBA" id="ARBA00022771"/>
    </source>
</evidence>
<evidence type="ECO:0000313" key="16">
    <source>
        <dbReference type="Proteomes" id="UP001157418"/>
    </source>
</evidence>
<evidence type="ECO:0000256" key="1">
    <source>
        <dbReference type="ARBA" id="ARBA00004123"/>
    </source>
</evidence>
<comment type="similarity">
    <text evidence="2">Belongs to the 'GDXG' lipolytic enzyme family.</text>
</comment>
<feature type="compositionally biased region" description="Low complexity" evidence="13">
    <location>
        <begin position="511"/>
        <end position="524"/>
    </location>
</feature>
<feature type="active site" evidence="12">
    <location>
        <position position="1244"/>
    </location>
</feature>
<dbReference type="Gene3D" id="1.25.40.20">
    <property type="entry name" value="Ankyrin repeat-containing domain"/>
    <property type="match status" value="1"/>
</dbReference>
<dbReference type="InterPro" id="IPR029058">
    <property type="entry name" value="AB_hydrolase_fold"/>
</dbReference>
<dbReference type="GO" id="GO:0016787">
    <property type="term" value="F:hydrolase activity"/>
    <property type="evidence" value="ECO:0007669"/>
    <property type="project" value="InterPro"/>
</dbReference>
<keyword evidence="7" id="KW-0238">DNA-binding</keyword>
<dbReference type="FunFam" id="4.10.1100.10:FF:000001">
    <property type="entry name" value="Squamosa promoter-binding-like protein 14"/>
    <property type="match status" value="1"/>
</dbReference>
<feature type="compositionally biased region" description="Polar residues" evidence="13">
    <location>
        <begin position="429"/>
        <end position="438"/>
    </location>
</feature>
<dbReference type="Proteomes" id="UP001157418">
    <property type="component" value="Unassembled WGS sequence"/>
</dbReference>
<accession>A0AAU9P9F5</accession>
<dbReference type="InterPro" id="IPR036770">
    <property type="entry name" value="Ankyrin_rpt-contain_sf"/>
</dbReference>
<reference evidence="15 16" key="1">
    <citation type="submission" date="2022-01" db="EMBL/GenBank/DDBJ databases">
        <authorList>
            <person name="Xiong W."/>
            <person name="Schranz E."/>
        </authorList>
    </citation>
    <scope>NUCLEOTIDE SEQUENCE [LARGE SCALE GENOMIC DNA]</scope>
</reference>
<feature type="region of interest" description="Disordered" evidence="13">
    <location>
        <begin position="364"/>
        <end position="398"/>
    </location>
</feature>
<proteinExistence type="inferred from homology"/>
<dbReference type="InterPro" id="IPR044817">
    <property type="entry name" value="SBP-like"/>
</dbReference>
<feature type="region of interest" description="Disordered" evidence="13">
    <location>
        <begin position="300"/>
        <end position="334"/>
    </location>
</feature>
<sequence>MEEVGTQLAPPLYMYNTIGAGRFPDAHPMAKKRSLPYQNPNLIQHQQQQQYLQRLIPTLNEPRNSWNPKNWEWDSSRLVAKPLDMMEVSREQQQQQHHHQTAVNPPNPDGSKKSPVGQREEDERLLLKLGGGEEAATRPSKRVRSGSPGSGCAGNYPMCQVDNCKEDLSTAKDYHRRHKVCEVHSKAGKALVGKQMQRFCQQCSRFHPLSEFDEGKRSCRRRLAGHNRRRRKTQPEDVASQLLIPGNGDKNGANDMDIVGLLTVLARAQGNAEDMSRNSSPLPNKDQLMQILNKINSLPLPVDPGSKQPVPGRLTNVDQEKTSSEVEKVNKKTSSSTMDFLGVLSGSSAAPEPLSQKRNQVIEADKNKTNSGCVNQTMVHSGGERSSTSFQSREDSDCQVMDTPLNLQLQLFSSSPEDDSPPKLASSRKYFSSDSSNPMEDRSPSSSPPVVQRLFPTKASRERMKPESMSTSGEVTANVKATMSLELFGGMNNGADNVSIQSSPYRAGYTSSSGSDQSPSSLNSDPQDRTGRLSFKLFDKDPSHLPGSLRTQVYNWLSQSPSEMEGYIKPGCVVLSIYLSMSSSSWDQLEGNFLQYINALVQESGTDFWGSGRFLAHTEKQIASHKDGKVHLFKSLKAWSSPQLISISPLAVVSGKETSFVLRGRNLRTPGTKIYCTHADGCILEEATESIDQDSSYEEISTRRFTICAPSERGRCFVEIENGFRGTSFPIIIADSTLCQELNLLEAEFGEVQNRQPSFVKETIHFLNEIGWLFQKKNGGSGSHYSLTRFKFLLVFSVERDLCGLVKTLLGILLQKGSGGITEDDSSMEMLYTINLLNRAVKRKCKNMVDLLINYSVAGDTDTDSAASRKYIFPPNLAGPGGITPLHLAACTSDSDDMVDALTNDPNEVGLLSWNSSLDANGLSPFVYATMRNNNSYNTLVAQKLANRIAGQVSVHISNEIELQTLRSVDHHELSFRVREQVGTKSCSKCAIVTAKHPRRIPGSQGLLHRPYIHSMLAIAAVCVCVCLFLRGAPNIGLVAPFKWENLNFGSMLGIKKHKRPALKSSYLAQLFHKGNSTETHSSPTTMAKVEVDECRGVLKVYSDGSIWRSTEPSFRVSVVDDGSVLWKDVQFDQPNNLHLRLYKPASAVAKKLPVFYYIHGGGFCIGSRTWPNCQNYCFKLALALQAVIVAPDYRLAPENRLPLAVEDGFTSVKWLQSQAVAAEPDPWLVDSADFTRVFISGDSAGGNIAHNMAVRLRAGSKSLEPVQVKGYVLLAPFFGGTQLTESEAHGPKDAFLNWELIDRFWRLSIPVGDTMDHPLVNPFGPVSLDLEPVELEPMLVVCGGADLLKDRAKDYAERLKKLGKKVEYAEFEGQQHGFFTIDPDSQVSKELMEIIKDFIKQYSI</sequence>
<evidence type="ECO:0000256" key="3">
    <source>
        <dbReference type="ARBA" id="ARBA00022723"/>
    </source>
</evidence>
<dbReference type="Pfam" id="PF03110">
    <property type="entry name" value="SBP"/>
    <property type="match status" value="1"/>
</dbReference>
<feature type="compositionally biased region" description="Polar residues" evidence="13">
    <location>
        <begin position="369"/>
        <end position="391"/>
    </location>
</feature>
<feature type="region of interest" description="Disordered" evidence="13">
    <location>
        <begin position="502"/>
        <end position="532"/>
    </location>
</feature>
<name>A0AAU9P9F5_9ASTR</name>
<dbReference type="Pfam" id="PF26102">
    <property type="entry name" value="Ig_SPL7"/>
    <property type="match status" value="1"/>
</dbReference>
<dbReference type="Pfam" id="PF07859">
    <property type="entry name" value="Abhydrolase_3"/>
    <property type="match status" value="1"/>
</dbReference>
<dbReference type="Gene3D" id="4.10.1100.10">
    <property type="entry name" value="Transcription factor, SBP-box domain"/>
    <property type="match status" value="1"/>
</dbReference>
<keyword evidence="8" id="KW-0804">Transcription</keyword>
<keyword evidence="3" id="KW-0479">Metal-binding</keyword>
<dbReference type="SUPFAM" id="SSF53474">
    <property type="entry name" value="alpha/beta-Hydrolases"/>
    <property type="match status" value="1"/>
</dbReference>
<dbReference type="EMBL" id="CAKMRJ010005523">
    <property type="protein sequence ID" value="CAH1446552.1"/>
    <property type="molecule type" value="Genomic_DNA"/>
</dbReference>
<evidence type="ECO:0000313" key="15">
    <source>
        <dbReference type="EMBL" id="CAH1446552.1"/>
    </source>
</evidence>
<dbReference type="InterPro" id="IPR004333">
    <property type="entry name" value="SBP_dom"/>
</dbReference>
<dbReference type="PANTHER" id="PTHR31251:SF110">
    <property type="entry name" value="SQUAMOSA PROMOTER-BINDING-LIKE PROTEIN 14"/>
    <property type="match status" value="1"/>
</dbReference>
<dbReference type="PROSITE" id="PS01174">
    <property type="entry name" value="LIPASE_GDXG_SER"/>
    <property type="match status" value="1"/>
</dbReference>
<dbReference type="PROSITE" id="PS51141">
    <property type="entry name" value="ZF_SBP"/>
    <property type="match status" value="1"/>
</dbReference>
<dbReference type="GO" id="GO:0008270">
    <property type="term" value="F:zinc ion binding"/>
    <property type="evidence" value="ECO:0007669"/>
    <property type="project" value="UniProtKB-KW"/>
</dbReference>
<feature type="region of interest" description="Disordered" evidence="13">
    <location>
        <begin position="223"/>
        <end position="250"/>
    </location>
</feature>
<keyword evidence="16" id="KW-1185">Reference proteome</keyword>
<dbReference type="InterPro" id="IPR036893">
    <property type="entry name" value="SBP_sf"/>
</dbReference>
<evidence type="ECO:0000256" key="2">
    <source>
        <dbReference type="ARBA" id="ARBA00010515"/>
    </source>
</evidence>
<feature type="compositionally biased region" description="Basic residues" evidence="13">
    <location>
        <begin position="223"/>
        <end position="232"/>
    </location>
</feature>
<dbReference type="InterPro" id="IPR013094">
    <property type="entry name" value="AB_hydrolase_3"/>
</dbReference>
<evidence type="ECO:0000259" key="14">
    <source>
        <dbReference type="PROSITE" id="PS51141"/>
    </source>
</evidence>
<feature type="region of interest" description="Disordered" evidence="13">
    <location>
        <begin position="412"/>
        <end position="476"/>
    </location>
</feature>
<feature type="compositionally biased region" description="Basic and acidic residues" evidence="13">
    <location>
        <begin position="318"/>
        <end position="330"/>
    </location>
</feature>
<dbReference type="GO" id="GO:0003677">
    <property type="term" value="F:DNA binding"/>
    <property type="evidence" value="ECO:0007669"/>
    <property type="project" value="UniProtKB-KW"/>
</dbReference>
<evidence type="ECO:0000256" key="12">
    <source>
        <dbReference type="PROSITE-ProRule" id="PRU10038"/>
    </source>
</evidence>
<dbReference type="PANTHER" id="PTHR31251">
    <property type="entry name" value="SQUAMOSA PROMOTER-BINDING-LIKE PROTEIN 4"/>
    <property type="match status" value="1"/>
</dbReference>
<evidence type="ECO:0000256" key="5">
    <source>
        <dbReference type="ARBA" id="ARBA00022833"/>
    </source>
</evidence>
<comment type="subcellular location">
    <subcellularLocation>
        <location evidence="1">Nucleus</location>
    </subcellularLocation>
</comment>
<evidence type="ECO:0000256" key="10">
    <source>
        <dbReference type="ARBA" id="ARBA00056472"/>
    </source>
</evidence>
<keyword evidence="4 11" id="KW-0863">Zinc-finger</keyword>
<comment type="function">
    <text evidence="10">Probable transcriptional factor. Binds to the promoter of the SQUAMOSA gene.</text>
</comment>
<evidence type="ECO:0000256" key="9">
    <source>
        <dbReference type="ARBA" id="ARBA00023242"/>
    </source>
</evidence>
<evidence type="ECO:0000256" key="13">
    <source>
        <dbReference type="SAM" id="MobiDB-lite"/>
    </source>
</evidence>
<dbReference type="GO" id="GO:0005634">
    <property type="term" value="C:nucleus"/>
    <property type="evidence" value="ECO:0007669"/>
    <property type="project" value="UniProtKB-SubCell"/>
</dbReference>
<evidence type="ECO:0000256" key="7">
    <source>
        <dbReference type="ARBA" id="ARBA00023125"/>
    </source>
</evidence>
<feature type="region of interest" description="Disordered" evidence="13">
    <location>
        <begin position="87"/>
        <end position="152"/>
    </location>
</feature>
<evidence type="ECO:0000256" key="6">
    <source>
        <dbReference type="ARBA" id="ARBA00023015"/>
    </source>
</evidence>
<keyword evidence="6" id="KW-0805">Transcription regulation</keyword>
<dbReference type="InterPro" id="IPR033140">
    <property type="entry name" value="Lipase_GDXG_put_SER_AS"/>
</dbReference>
<evidence type="ECO:0000256" key="8">
    <source>
        <dbReference type="ARBA" id="ARBA00023163"/>
    </source>
</evidence>
<keyword evidence="5" id="KW-0862">Zinc</keyword>
<keyword evidence="9" id="KW-0539">Nucleus</keyword>
<comment type="caution">
    <text evidence="15">The sequence shown here is derived from an EMBL/GenBank/DDBJ whole genome shotgun (WGS) entry which is preliminary data.</text>
</comment>
<evidence type="ECO:0000256" key="11">
    <source>
        <dbReference type="PROSITE-ProRule" id="PRU00470"/>
    </source>
</evidence>